<evidence type="ECO:0000256" key="1">
    <source>
        <dbReference type="SAM" id="Phobius"/>
    </source>
</evidence>
<dbReference type="AlphaFoldDB" id="A0A6J4ML11"/>
<dbReference type="EMBL" id="CADCUE010000281">
    <property type="protein sequence ID" value="CAA9360050.1"/>
    <property type="molecule type" value="Genomic_DNA"/>
</dbReference>
<protein>
    <recommendedName>
        <fullName evidence="3">DUF2975 domain-containing protein</fullName>
    </recommendedName>
</protein>
<keyword evidence="1" id="KW-1133">Transmembrane helix</keyword>
<keyword evidence="1" id="KW-0472">Membrane</keyword>
<keyword evidence="1" id="KW-0812">Transmembrane</keyword>
<feature type="transmembrane region" description="Helical" evidence="1">
    <location>
        <begin position="157"/>
        <end position="176"/>
    </location>
</feature>
<organism evidence="2">
    <name type="scientific">uncultured Frankineae bacterium</name>
    <dbReference type="NCBI Taxonomy" id="437475"/>
    <lineage>
        <taxon>Bacteria</taxon>
        <taxon>Bacillati</taxon>
        <taxon>Actinomycetota</taxon>
        <taxon>Actinomycetes</taxon>
        <taxon>Frankiales</taxon>
        <taxon>environmental samples</taxon>
    </lineage>
</organism>
<sequence>MRITRWSRTDQLFLEGVLWTVPAIALLHVLVDLVRALRGDPLQASGAVPDALVRSAELITGPLSGTVVVDDPTTAQYAWDLLPGLVVLVLAAVAARLLLGVVRTLRLGDPFTVANARRLTALAALVVVGGLLLPVLQGISHASVVEPLVASDGSSTWVLEIELWPASVGVLIAFLAEVFSRGARLREDVEGLV</sequence>
<name>A0A6J4ML11_9ACTN</name>
<feature type="transmembrane region" description="Helical" evidence="1">
    <location>
        <begin position="12"/>
        <end position="31"/>
    </location>
</feature>
<reference evidence="2" key="1">
    <citation type="submission" date="2020-02" db="EMBL/GenBank/DDBJ databases">
        <authorList>
            <person name="Meier V. D."/>
        </authorList>
    </citation>
    <scope>NUCLEOTIDE SEQUENCE</scope>
    <source>
        <strain evidence="2">AVDCRST_MAG16</strain>
    </source>
</reference>
<feature type="transmembrane region" description="Helical" evidence="1">
    <location>
        <begin position="119"/>
        <end position="137"/>
    </location>
</feature>
<evidence type="ECO:0000313" key="2">
    <source>
        <dbReference type="EMBL" id="CAA9360050.1"/>
    </source>
</evidence>
<accession>A0A6J4ML11</accession>
<dbReference type="Pfam" id="PF11188">
    <property type="entry name" value="DUF2975"/>
    <property type="match status" value="1"/>
</dbReference>
<feature type="transmembrane region" description="Helical" evidence="1">
    <location>
        <begin position="81"/>
        <end position="99"/>
    </location>
</feature>
<evidence type="ECO:0008006" key="3">
    <source>
        <dbReference type="Google" id="ProtNLM"/>
    </source>
</evidence>
<dbReference type="InterPro" id="IPR021354">
    <property type="entry name" value="DUF2975"/>
</dbReference>
<proteinExistence type="predicted"/>
<gene>
    <name evidence="2" type="ORF">AVDCRST_MAG16-2981</name>
</gene>